<evidence type="ECO:0000313" key="2">
    <source>
        <dbReference type="Proteomes" id="UP000472372"/>
    </source>
</evidence>
<dbReference type="AlphaFoldDB" id="A0A6S6VY84"/>
<organism evidence="1 2">
    <name type="scientific">Pyrenophora teres f. teres</name>
    <dbReference type="NCBI Taxonomy" id="97479"/>
    <lineage>
        <taxon>Eukaryota</taxon>
        <taxon>Fungi</taxon>
        <taxon>Dikarya</taxon>
        <taxon>Ascomycota</taxon>
        <taxon>Pezizomycotina</taxon>
        <taxon>Dothideomycetes</taxon>
        <taxon>Pleosporomycetidae</taxon>
        <taxon>Pleosporales</taxon>
        <taxon>Pleosporineae</taxon>
        <taxon>Pleosporaceae</taxon>
        <taxon>Pyrenophora</taxon>
    </lineage>
</organism>
<gene>
    <name evidence="1" type="ORF">PTTW11_04094</name>
</gene>
<name>A0A6S6VY84_9PLEO</name>
<proteinExistence type="predicted"/>
<protein>
    <submittedName>
        <fullName evidence="1">Uncharacterized protein</fullName>
    </submittedName>
</protein>
<dbReference type="EMBL" id="HG992979">
    <property type="protein sequence ID" value="CAE7026559.1"/>
    <property type="molecule type" value="Genomic_DNA"/>
</dbReference>
<reference evidence="1" key="1">
    <citation type="submission" date="2021-02" db="EMBL/GenBank/DDBJ databases">
        <authorList>
            <person name="Syme A R."/>
            <person name="Syme A R."/>
            <person name="Moolhuijzen P."/>
        </authorList>
    </citation>
    <scope>NUCLEOTIDE SEQUENCE</scope>
    <source>
        <strain evidence="1">W1-1</strain>
    </source>
</reference>
<sequence length="89" mass="9469">MRTPATVFGSLIWLAFVSLVNAECHCCFLSGPDNAICSDKHNRCFVVHSNDPSPPQAPEKGKGFCPLGVKTCCNDLSYPIVGCLAACHG</sequence>
<dbReference type="Proteomes" id="UP000472372">
    <property type="component" value="Chromosome 3"/>
</dbReference>
<accession>A0A6S6VY84</accession>
<evidence type="ECO:0000313" key="1">
    <source>
        <dbReference type="EMBL" id="CAE7026559.1"/>
    </source>
</evidence>